<organism evidence="8 9">
    <name type="scientific">Trichococcus palustris</name>
    <dbReference type="NCBI Taxonomy" id="140314"/>
    <lineage>
        <taxon>Bacteria</taxon>
        <taxon>Bacillati</taxon>
        <taxon>Bacillota</taxon>
        <taxon>Bacilli</taxon>
        <taxon>Lactobacillales</taxon>
        <taxon>Carnobacteriaceae</taxon>
        <taxon>Trichococcus</taxon>
    </lineage>
</organism>
<keyword evidence="9" id="KW-1185">Reference proteome</keyword>
<dbReference type="NCBIfam" id="NF006671">
    <property type="entry name" value="PRK09219.1"/>
    <property type="match status" value="1"/>
</dbReference>
<dbReference type="HAMAP" id="MF_01184">
    <property type="entry name" value="XPRTase"/>
    <property type="match status" value="1"/>
</dbReference>
<comment type="function">
    <text evidence="5">Converts the preformed base xanthine, a product of nucleic acid breakdown, to xanthosine 5'-monophosphate (XMP), so it can be reused for RNA or DNA synthesis.</text>
</comment>
<dbReference type="STRING" id="140314.SAMN04488076_101188"/>
<keyword evidence="1 5" id="KW-0963">Cytoplasm</keyword>
<evidence type="ECO:0000256" key="5">
    <source>
        <dbReference type="HAMAP-Rule" id="MF_01184"/>
    </source>
</evidence>
<dbReference type="EMBL" id="FJNE01000002">
    <property type="protein sequence ID" value="CZQ85938.1"/>
    <property type="molecule type" value="Genomic_DNA"/>
</dbReference>
<accession>A0A143YCI7</accession>
<comment type="subunit">
    <text evidence="5">Homodimer.</text>
</comment>
<dbReference type="SUPFAM" id="SSF53271">
    <property type="entry name" value="PRTase-like"/>
    <property type="match status" value="1"/>
</dbReference>
<dbReference type="RefSeq" id="WP_087031496.1">
    <property type="nucleotide sequence ID" value="NZ_FJNE01000002.1"/>
</dbReference>
<evidence type="ECO:0000256" key="6">
    <source>
        <dbReference type="NCBIfam" id="TIGR01744"/>
    </source>
</evidence>
<dbReference type="InterPro" id="IPR010079">
    <property type="entry name" value="Xanthine_PRibTrfase"/>
</dbReference>
<comment type="catalytic activity">
    <reaction evidence="5">
        <text>XMP + diphosphate = xanthine + 5-phospho-alpha-D-ribose 1-diphosphate</text>
        <dbReference type="Rhea" id="RHEA:10800"/>
        <dbReference type="ChEBI" id="CHEBI:17712"/>
        <dbReference type="ChEBI" id="CHEBI:33019"/>
        <dbReference type="ChEBI" id="CHEBI:57464"/>
        <dbReference type="ChEBI" id="CHEBI:58017"/>
        <dbReference type="EC" id="2.4.2.22"/>
    </reaction>
</comment>
<dbReference type="NCBIfam" id="TIGR01744">
    <property type="entry name" value="XPRTase"/>
    <property type="match status" value="1"/>
</dbReference>
<dbReference type="GO" id="GO:0032265">
    <property type="term" value="P:XMP salvage"/>
    <property type="evidence" value="ECO:0007669"/>
    <property type="project" value="UniProtKB-UniRule"/>
</dbReference>
<evidence type="ECO:0000256" key="3">
    <source>
        <dbReference type="ARBA" id="ARBA00022679"/>
    </source>
</evidence>
<feature type="binding site" evidence="5">
    <location>
        <position position="156"/>
    </location>
    <ligand>
        <name>xanthine</name>
        <dbReference type="ChEBI" id="CHEBI:17712"/>
    </ligand>
</feature>
<comment type="pathway">
    <text evidence="5">Purine metabolism; XMP biosynthesis via salvage pathway; XMP from xanthine: step 1/1.</text>
</comment>
<keyword evidence="3 5" id="KW-0808">Transferase</keyword>
<dbReference type="UniPathway" id="UPA00602">
    <property type="reaction ID" value="UER00658"/>
</dbReference>
<evidence type="ECO:0000256" key="1">
    <source>
        <dbReference type="ARBA" id="ARBA00022490"/>
    </source>
</evidence>
<evidence type="ECO:0000259" key="7">
    <source>
        <dbReference type="Pfam" id="PF00156"/>
    </source>
</evidence>
<dbReference type="AlphaFoldDB" id="A0A143YCI7"/>
<dbReference type="GO" id="GO:0046110">
    <property type="term" value="P:xanthine metabolic process"/>
    <property type="evidence" value="ECO:0007669"/>
    <property type="project" value="UniProtKB-UniRule"/>
</dbReference>
<dbReference type="OrthoDB" id="9790678at2"/>
<dbReference type="InterPro" id="IPR029057">
    <property type="entry name" value="PRTase-like"/>
</dbReference>
<dbReference type="CDD" id="cd06223">
    <property type="entry name" value="PRTases_typeI"/>
    <property type="match status" value="1"/>
</dbReference>
<feature type="binding site" evidence="5">
    <location>
        <position position="20"/>
    </location>
    <ligand>
        <name>xanthine</name>
        <dbReference type="ChEBI" id="CHEBI:17712"/>
    </ligand>
</feature>
<name>A0A143YCI7_9LACT</name>
<feature type="domain" description="Phosphoribosyltransferase" evidence="7">
    <location>
        <begin position="35"/>
        <end position="157"/>
    </location>
</feature>
<evidence type="ECO:0000313" key="8">
    <source>
        <dbReference type="EMBL" id="CZQ85938.1"/>
    </source>
</evidence>
<dbReference type="GO" id="GO:0005737">
    <property type="term" value="C:cytoplasm"/>
    <property type="evidence" value="ECO:0007669"/>
    <property type="project" value="UniProtKB-SubCell"/>
</dbReference>
<dbReference type="EC" id="2.4.2.22" evidence="5 6"/>
<sequence>MKNLENRIVEDGIVLENNILDVDSFLNHQIDPVLMQDIGKEFARLFRDEDITKVLTVESSGIAPAVFTGLYLEVPVVFARKNKSVTLRDNVYVTDVYSYTKETTTEMSASKLFLSNQDKVLIIDDFLANGQAVSGLLALCRQAGASVAGVGIVIEKSFQKGRILLEGSGIRLESLARIEKMDPDSITFINH</sequence>
<feature type="binding site" evidence="5">
    <location>
        <begin position="128"/>
        <end position="132"/>
    </location>
    <ligand>
        <name>5-phospho-alpha-D-ribose 1-diphosphate</name>
        <dbReference type="ChEBI" id="CHEBI:58017"/>
    </ligand>
</feature>
<dbReference type="PANTHER" id="PTHR43864">
    <property type="entry name" value="HYPOXANTHINE/GUANINE PHOSPHORIBOSYLTRANSFERASE"/>
    <property type="match status" value="1"/>
</dbReference>
<evidence type="ECO:0000256" key="2">
    <source>
        <dbReference type="ARBA" id="ARBA00022676"/>
    </source>
</evidence>
<keyword evidence="4 5" id="KW-0660">Purine salvage</keyword>
<dbReference type="Pfam" id="PF00156">
    <property type="entry name" value="Pribosyltran"/>
    <property type="match status" value="1"/>
</dbReference>
<dbReference type="GO" id="GO:0000310">
    <property type="term" value="F:xanthine phosphoribosyltransferase activity"/>
    <property type="evidence" value="ECO:0007669"/>
    <property type="project" value="UniProtKB-UniRule"/>
</dbReference>
<proteinExistence type="inferred from homology"/>
<feature type="binding site" evidence="5">
    <location>
        <position position="27"/>
    </location>
    <ligand>
        <name>xanthine</name>
        <dbReference type="ChEBI" id="CHEBI:17712"/>
    </ligand>
</feature>
<gene>
    <name evidence="5" type="primary">xpt</name>
    <name evidence="8" type="ORF">Tpal_704</name>
</gene>
<protein>
    <recommendedName>
        <fullName evidence="5 6">Xanthine phosphoribosyltransferase</fullName>
        <shortName evidence="5">XPRTase</shortName>
        <ecNumber evidence="5 6">2.4.2.22</ecNumber>
    </recommendedName>
</protein>
<keyword evidence="2 5" id="KW-0328">Glycosyltransferase</keyword>
<comment type="subcellular location">
    <subcellularLocation>
        <location evidence="5">Cytoplasm</location>
    </subcellularLocation>
</comment>
<evidence type="ECO:0000313" key="9">
    <source>
        <dbReference type="Proteomes" id="UP000242754"/>
    </source>
</evidence>
<dbReference type="Proteomes" id="UP000242754">
    <property type="component" value="Unassembled WGS sequence"/>
</dbReference>
<dbReference type="Gene3D" id="3.40.50.2020">
    <property type="match status" value="1"/>
</dbReference>
<dbReference type="PANTHER" id="PTHR43864:SF1">
    <property type="entry name" value="XANTHINE PHOSPHORIBOSYLTRANSFERASE"/>
    <property type="match status" value="1"/>
</dbReference>
<dbReference type="GO" id="GO:0006166">
    <property type="term" value="P:purine ribonucleoside salvage"/>
    <property type="evidence" value="ECO:0007669"/>
    <property type="project" value="UniProtKB-KW"/>
</dbReference>
<reference evidence="8 9" key="1">
    <citation type="submission" date="2016-02" db="EMBL/GenBank/DDBJ databases">
        <authorList>
            <person name="Wen L."/>
            <person name="He K."/>
            <person name="Yang H."/>
        </authorList>
    </citation>
    <scope>NUCLEOTIDE SEQUENCE [LARGE SCALE GENOMIC DNA]</scope>
    <source>
        <strain evidence="8">Trichococcus palustris</strain>
    </source>
</reference>
<evidence type="ECO:0000256" key="4">
    <source>
        <dbReference type="ARBA" id="ARBA00022726"/>
    </source>
</evidence>
<dbReference type="InterPro" id="IPR050118">
    <property type="entry name" value="Pur/Pyrimidine_PRTase"/>
</dbReference>
<dbReference type="InterPro" id="IPR000836">
    <property type="entry name" value="PRTase_dom"/>
</dbReference>
<comment type="similarity">
    <text evidence="5">Belongs to the purine/pyrimidine phosphoribosyltransferase family. Xpt subfamily.</text>
</comment>